<dbReference type="PANTHER" id="PTHR34185:SF1">
    <property type="entry name" value="DIADENYLATE CYCLASE"/>
    <property type="match status" value="1"/>
</dbReference>
<evidence type="ECO:0000256" key="1">
    <source>
        <dbReference type="ARBA" id="ARBA00000877"/>
    </source>
</evidence>
<dbReference type="GO" id="GO:0004016">
    <property type="term" value="F:adenylate cyclase activity"/>
    <property type="evidence" value="ECO:0007669"/>
    <property type="project" value="UniProtKB-UniRule"/>
</dbReference>
<feature type="transmembrane region" description="Helical" evidence="10">
    <location>
        <begin position="6"/>
        <end position="25"/>
    </location>
</feature>
<dbReference type="RefSeq" id="WP_061993865.1">
    <property type="nucleotide sequence ID" value="NZ_DF968005.1"/>
</dbReference>
<proteinExistence type="inferred from homology"/>
<comment type="similarity">
    <text evidence="10">Belongs to the adenylate cyclase family. DacA/CdaA subfamily.</text>
</comment>
<feature type="transmembrane region" description="Helical" evidence="10">
    <location>
        <begin position="69"/>
        <end position="85"/>
    </location>
</feature>
<dbReference type="Pfam" id="PF19293">
    <property type="entry name" value="CdaA_N"/>
    <property type="match status" value="1"/>
</dbReference>
<evidence type="ECO:0000256" key="10">
    <source>
        <dbReference type="HAMAP-Rule" id="MF_01499"/>
    </source>
</evidence>
<keyword evidence="9 10" id="KW-0472">Membrane</keyword>
<dbReference type="InterPro" id="IPR034701">
    <property type="entry name" value="CdaA"/>
</dbReference>
<dbReference type="PROSITE" id="PS51794">
    <property type="entry name" value="DAC"/>
    <property type="match status" value="1"/>
</dbReference>
<keyword evidence="13" id="KW-1185">Reference proteome</keyword>
<dbReference type="EMBL" id="DF968005">
    <property type="protein sequence ID" value="GAP00582.1"/>
    <property type="molecule type" value="Genomic_DNA"/>
</dbReference>
<comment type="catalytic activity">
    <reaction evidence="1 10">
        <text>2 ATP = 3',3'-c-di-AMP + 2 diphosphate</text>
        <dbReference type="Rhea" id="RHEA:35655"/>
        <dbReference type="ChEBI" id="CHEBI:30616"/>
        <dbReference type="ChEBI" id="CHEBI:33019"/>
        <dbReference type="ChEBI" id="CHEBI:71500"/>
        <dbReference type="EC" id="2.7.7.85"/>
    </reaction>
</comment>
<feature type="domain" description="DAC" evidence="11">
    <location>
        <begin position="82"/>
        <end position="241"/>
    </location>
</feature>
<evidence type="ECO:0000313" key="12">
    <source>
        <dbReference type="EMBL" id="GAP00582.1"/>
    </source>
</evidence>
<evidence type="ECO:0000256" key="6">
    <source>
        <dbReference type="ARBA" id="ARBA00022741"/>
    </source>
</evidence>
<gene>
    <name evidence="10" type="primary">dacA</name>
    <name evidence="12" type="ORF">FFIC_286010</name>
</gene>
<keyword evidence="5 10" id="KW-0548">Nucleotidyltransferase</keyword>
<evidence type="ECO:0000256" key="7">
    <source>
        <dbReference type="ARBA" id="ARBA00022840"/>
    </source>
</evidence>
<evidence type="ECO:0000313" key="13">
    <source>
        <dbReference type="Proteomes" id="UP000253891"/>
    </source>
</evidence>
<evidence type="ECO:0000256" key="8">
    <source>
        <dbReference type="ARBA" id="ARBA00022989"/>
    </source>
</evidence>
<dbReference type="STRING" id="157463.GCA_001047075_01462"/>
<name>A0A0K8MJ33_9LACO</name>
<dbReference type="InterPro" id="IPR003390">
    <property type="entry name" value="DNA_integrity_scan_DisA_N"/>
</dbReference>
<keyword evidence="3 10" id="KW-0808">Transferase</keyword>
<dbReference type="GO" id="GO:0005524">
    <property type="term" value="F:ATP binding"/>
    <property type="evidence" value="ECO:0007669"/>
    <property type="project" value="UniProtKB-UniRule"/>
</dbReference>
<dbReference type="InterPro" id="IPR045585">
    <property type="entry name" value="CdaA_N"/>
</dbReference>
<evidence type="ECO:0000259" key="11">
    <source>
        <dbReference type="PROSITE" id="PS51794"/>
    </source>
</evidence>
<keyword evidence="2 10" id="KW-1003">Cell membrane</keyword>
<dbReference type="HAMAP" id="MF_01499">
    <property type="entry name" value="DacA"/>
    <property type="match status" value="1"/>
</dbReference>
<keyword evidence="7 10" id="KW-0067">ATP-binding</keyword>
<evidence type="ECO:0000256" key="2">
    <source>
        <dbReference type="ARBA" id="ARBA00022475"/>
    </source>
</evidence>
<dbReference type="GO" id="GO:0106408">
    <property type="term" value="F:diadenylate cyclase activity"/>
    <property type="evidence" value="ECO:0007669"/>
    <property type="project" value="UniProtKB-EC"/>
</dbReference>
<dbReference type="SUPFAM" id="SSF143597">
    <property type="entry name" value="YojJ-like"/>
    <property type="match status" value="1"/>
</dbReference>
<dbReference type="Pfam" id="PF02457">
    <property type="entry name" value="DAC"/>
    <property type="match status" value="1"/>
</dbReference>
<dbReference type="FunFam" id="3.40.1700.10:FF:000002">
    <property type="entry name" value="Diadenylate cyclase"/>
    <property type="match status" value="1"/>
</dbReference>
<dbReference type="Gene3D" id="3.40.1700.10">
    <property type="entry name" value="DNA integrity scanning protein, DisA, N-terminal domain"/>
    <property type="match status" value="1"/>
</dbReference>
<reference evidence="12 13" key="1">
    <citation type="journal article" date="2015" name="BMC Genomics">
        <title>Comparative genomics of Fructobacillus spp. and Leuconostoc spp. reveals niche-specific evolution of Fructobacillus spp.</title>
        <authorList>
            <person name="Endo A."/>
            <person name="Tanizawa Y."/>
            <person name="Tanaka N."/>
            <person name="Maeno S."/>
            <person name="Kumar H."/>
            <person name="Shiwa Y."/>
            <person name="Okada S."/>
            <person name="Yoshikawa H."/>
            <person name="Dicks L."/>
            <person name="Nakagawa J."/>
            <person name="Arita M."/>
        </authorList>
    </citation>
    <scope>NUCLEOTIDE SEQUENCE [LARGE SCALE GENOMIC DNA]</scope>
    <source>
        <strain evidence="12 13">JCM 12225</strain>
    </source>
</reference>
<dbReference type="PIRSF" id="PIRSF004793">
    <property type="entry name" value="UCP004793"/>
    <property type="match status" value="1"/>
</dbReference>
<keyword evidence="6 10" id="KW-0547">Nucleotide-binding</keyword>
<comment type="subunit">
    <text evidence="10">Probably a homodimer.</text>
</comment>
<dbReference type="InterPro" id="IPR036888">
    <property type="entry name" value="DNA_integrity_DisA_N_sf"/>
</dbReference>
<feature type="transmembrane region" description="Helical" evidence="10">
    <location>
        <begin position="37"/>
        <end position="57"/>
    </location>
</feature>
<dbReference type="EC" id="2.7.7.85" evidence="10"/>
<evidence type="ECO:0000256" key="5">
    <source>
        <dbReference type="ARBA" id="ARBA00022695"/>
    </source>
</evidence>
<dbReference type="AlphaFoldDB" id="A0A0K8MJ33"/>
<evidence type="ECO:0000256" key="4">
    <source>
        <dbReference type="ARBA" id="ARBA00022692"/>
    </source>
</evidence>
<sequence>MEIWAYMTSSNLVHILDVLIIWFLLYKVITFVEGTRALQILLGVGAIILIKVVAWYVGLVVVSWLMDQLITWAPIALVVIFQQEIRRGLENLGRRLTVRRRHLDNEQARELIKGLDMALEYMSKRRIGALITINGKDSLDEYIKTGISLDAVVTGQLLINIFIPNTPLHDGAVIINDDKIAVAAAYLPLSDSTRIPKELGTRHRAAVGISEATDAVTVVVSEETGEISITQRGDLLRNMDRDSYLNFFEKQWVETSQKNSKKWPIVNFLIRGKKL</sequence>
<dbReference type="InterPro" id="IPR050338">
    <property type="entry name" value="DisA"/>
</dbReference>
<dbReference type="PANTHER" id="PTHR34185">
    <property type="entry name" value="DIADENYLATE CYCLASE"/>
    <property type="match status" value="1"/>
</dbReference>
<dbReference type="Proteomes" id="UP000253891">
    <property type="component" value="Unassembled WGS sequence"/>
</dbReference>
<comment type="caution">
    <text evidence="10">Lacks conserved residue(s) required for the propagation of feature annotation.</text>
</comment>
<comment type="function">
    <text evidence="10">Catalyzes the condensation of 2 ATP molecules into cyclic di-AMP (c-di-AMP), a second messenger used to regulate differing processes in different bacteria.</text>
</comment>
<keyword evidence="4 10" id="KW-0812">Transmembrane</keyword>
<dbReference type="InterPro" id="IPR014046">
    <property type="entry name" value="C-di-AMP_synthase"/>
</dbReference>
<dbReference type="NCBIfam" id="TIGR00159">
    <property type="entry name" value="diadenylate cyclase CdaA"/>
    <property type="match status" value="1"/>
</dbReference>
<protein>
    <recommendedName>
        <fullName evidence="10">Diadenylate cyclase</fullName>
        <shortName evidence="10">DAC</shortName>
        <ecNumber evidence="10">2.7.7.85</ecNumber>
    </recommendedName>
    <alternativeName>
        <fullName evidence="10">Cyclic-di-AMP synthase</fullName>
        <shortName evidence="10">c-di-AMP synthase</shortName>
    </alternativeName>
</protein>
<evidence type="ECO:0000256" key="9">
    <source>
        <dbReference type="ARBA" id="ARBA00023136"/>
    </source>
</evidence>
<keyword evidence="8 10" id="KW-1133">Transmembrane helix</keyword>
<dbReference type="GO" id="GO:0006171">
    <property type="term" value="P:cAMP biosynthetic process"/>
    <property type="evidence" value="ECO:0007669"/>
    <property type="project" value="InterPro"/>
</dbReference>
<accession>A0A0K8MJ33</accession>
<evidence type="ECO:0000256" key="3">
    <source>
        <dbReference type="ARBA" id="ARBA00022679"/>
    </source>
</evidence>
<organism evidence="12 13">
    <name type="scientific">Fructobacillus ficulneus</name>
    <dbReference type="NCBI Taxonomy" id="157463"/>
    <lineage>
        <taxon>Bacteria</taxon>
        <taxon>Bacillati</taxon>
        <taxon>Bacillota</taxon>
        <taxon>Bacilli</taxon>
        <taxon>Lactobacillales</taxon>
        <taxon>Lactobacillaceae</taxon>
        <taxon>Fructobacillus</taxon>
    </lineage>
</organism>